<dbReference type="AlphaFoldDB" id="A0A8J2L8Y7"/>
<accession>A0A8J2L8Y7</accession>
<feature type="transmembrane region" description="Helical" evidence="1">
    <location>
        <begin position="20"/>
        <end position="41"/>
    </location>
</feature>
<dbReference type="Proteomes" id="UP000708208">
    <property type="component" value="Unassembled WGS sequence"/>
</dbReference>
<evidence type="ECO:0000256" key="1">
    <source>
        <dbReference type="SAM" id="Phobius"/>
    </source>
</evidence>
<evidence type="ECO:0000313" key="2">
    <source>
        <dbReference type="EMBL" id="CAG7817999.1"/>
    </source>
</evidence>
<evidence type="ECO:0000313" key="3">
    <source>
        <dbReference type="Proteomes" id="UP000708208"/>
    </source>
</evidence>
<sequence length="95" mass="9937">MVTIGTAISALPPILQKSSLVADALPVVVALGAFIGTVISVSTERVINAPMATTGTVKPANMERKLLAMGCKPQTQLLSTKFEMAKRGKIEVKVS</sequence>
<gene>
    <name evidence="2" type="ORF">AFUS01_LOCUS28534</name>
</gene>
<organism evidence="2 3">
    <name type="scientific">Allacma fusca</name>
    <dbReference type="NCBI Taxonomy" id="39272"/>
    <lineage>
        <taxon>Eukaryota</taxon>
        <taxon>Metazoa</taxon>
        <taxon>Ecdysozoa</taxon>
        <taxon>Arthropoda</taxon>
        <taxon>Hexapoda</taxon>
        <taxon>Collembola</taxon>
        <taxon>Symphypleona</taxon>
        <taxon>Sminthuridae</taxon>
        <taxon>Allacma</taxon>
    </lineage>
</organism>
<keyword evidence="1" id="KW-0472">Membrane</keyword>
<keyword evidence="1" id="KW-0812">Transmembrane</keyword>
<comment type="caution">
    <text evidence="2">The sequence shown here is derived from an EMBL/GenBank/DDBJ whole genome shotgun (WGS) entry which is preliminary data.</text>
</comment>
<reference evidence="2" key="1">
    <citation type="submission" date="2021-06" db="EMBL/GenBank/DDBJ databases">
        <authorList>
            <person name="Hodson N. C."/>
            <person name="Mongue J. A."/>
            <person name="Jaron S. K."/>
        </authorList>
    </citation>
    <scope>NUCLEOTIDE SEQUENCE</scope>
</reference>
<dbReference type="EMBL" id="CAJVCH010409041">
    <property type="protein sequence ID" value="CAG7817999.1"/>
    <property type="molecule type" value="Genomic_DNA"/>
</dbReference>
<keyword evidence="3" id="KW-1185">Reference proteome</keyword>
<keyword evidence="1" id="KW-1133">Transmembrane helix</keyword>
<proteinExistence type="predicted"/>
<name>A0A8J2L8Y7_9HEXA</name>
<protein>
    <submittedName>
        <fullName evidence="2">Uncharacterized protein</fullName>
    </submittedName>
</protein>